<dbReference type="Proteomes" id="UP000623967">
    <property type="component" value="Unassembled WGS sequence"/>
</dbReference>
<proteinExistence type="predicted"/>
<dbReference type="EMBL" id="JAESWB010000168">
    <property type="protein sequence ID" value="MBL4953089.1"/>
    <property type="molecule type" value="Genomic_DNA"/>
</dbReference>
<evidence type="ECO:0000313" key="3">
    <source>
        <dbReference type="Proteomes" id="UP000623967"/>
    </source>
</evidence>
<feature type="transmembrane region" description="Helical" evidence="1">
    <location>
        <begin position="116"/>
        <end position="141"/>
    </location>
</feature>
<evidence type="ECO:0008006" key="4">
    <source>
        <dbReference type="Google" id="ProtNLM"/>
    </source>
</evidence>
<evidence type="ECO:0000256" key="1">
    <source>
        <dbReference type="SAM" id="Phobius"/>
    </source>
</evidence>
<accession>A0ABS1TPX4</accession>
<name>A0ABS1TPX4_9BACI</name>
<evidence type="ECO:0000313" key="2">
    <source>
        <dbReference type="EMBL" id="MBL4953089.1"/>
    </source>
</evidence>
<feature type="transmembrane region" description="Helical" evidence="1">
    <location>
        <begin position="64"/>
        <end position="82"/>
    </location>
</feature>
<keyword evidence="1" id="KW-0472">Membrane</keyword>
<keyword evidence="1" id="KW-1133">Transmembrane helix</keyword>
<reference evidence="2 3" key="1">
    <citation type="submission" date="2021-01" db="EMBL/GenBank/DDBJ databases">
        <title>Genome public.</title>
        <authorList>
            <person name="Liu C."/>
            <person name="Sun Q."/>
        </authorList>
    </citation>
    <scope>NUCLEOTIDE SEQUENCE [LARGE SCALE GENOMIC DNA]</scope>
    <source>
        <strain evidence="2 3">YIM B02564</strain>
    </source>
</reference>
<sequence>MNEKEALFWSIALPGFGQLLNGKWVKGILFVVLEYLINIQAKFNEAIIASFRGNIDLAIQLTDFQWLMFYPCLYFFAMWDAFKDVGGEKQPYAFLPFVFAAYFVTVGLIYSTELKIFGILLGPVWLPILFVIPGVAVGLLIQKVLQKRIAR</sequence>
<comment type="caution">
    <text evidence="2">The sequence shown here is derived from an EMBL/GenBank/DDBJ whole genome shotgun (WGS) entry which is preliminary data.</text>
</comment>
<protein>
    <recommendedName>
        <fullName evidence="4">DUF4281 domain-containing protein</fullName>
    </recommendedName>
</protein>
<organism evidence="2 3">
    <name type="scientific">Neobacillus paridis</name>
    <dbReference type="NCBI Taxonomy" id="2803862"/>
    <lineage>
        <taxon>Bacteria</taxon>
        <taxon>Bacillati</taxon>
        <taxon>Bacillota</taxon>
        <taxon>Bacilli</taxon>
        <taxon>Bacillales</taxon>
        <taxon>Bacillaceae</taxon>
        <taxon>Neobacillus</taxon>
    </lineage>
</organism>
<gene>
    <name evidence="2" type="ORF">JK635_12805</name>
</gene>
<keyword evidence="1" id="KW-0812">Transmembrane</keyword>
<dbReference type="RefSeq" id="WP_202654302.1">
    <property type="nucleotide sequence ID" value="NZ_JAESWB010000168.1"/>
</dbReference>
<feature type="transmembrane region" description="Helical" evidence="1">
    <location>
        <begin position="94"/>
        <end position="110"/>
    </location>
</feature>
<keyword evidence="3" id="KW-1185">Reference proteome</keyword>